<evidence type="ECO:0000313" key="2">
    <source>
        <dbReference type="Proteomes" id="UP001162501"/>
    </source>
</evidence>
<name>A0ACB0EWW0_RANTA</name>
<dbReference type="Proteomes" id="UP001162501">
    <property type="component" value="Chromosome 28"/>
</dbReference>
<dbReference type="EMBL" id="OX596112">
    <property type="protein sequence ID" value="CAI9705131.1"/>
    <property type="molecule type" value="Genomic_DNA"/>
</dbReference>
<gene>
    <name evidence="1" type="ORF">MRATA1EN3_LOCUS16344</name>
</gene>
<proteinExistence type="predicted"/>
<accession>A0ACB0EWW0</accession>
<organism evidence="1 2">
    <name type="scientific">Rangifer tarandus platyrhynchus</name>
    <name type="common">Svalbard reindeer</name>
    <dbReference type="NCBI Taxonomy" id="3082113"/>
    <lineage>
        <taxon>Eukaryota</taxon>
        <taxon>Metazoa</taxon>
        <taxon>Chordata</taxon>
        <taxon>Craniata</taxon>
        <taxon>Vertebrata</taxon>
        <taxon>Euteleostomi</taxon>
        <taxon>Mammalia</taxon>
        <taxon>Eutheria</taxon>
        <taxon>Laurasiatheria</taxon>
        <taxon>Artiodactyla</taxon>
        <taxon>Ruminantia</taxon>
        <taxon>Pecora</taxon>
        <taxon>Cervidae</taxon>
        <taxon>Odocoileinae</taxon>
        <taxon>Rangifer</taxon>
    </lineage>
</organism>
<sequence>MLQELKKVAKINGHKEAQKTLTIEVLMPSMQEEVASAKSRQSVLDLFCLPGLRWRSCNLLVVKSSSSPVSYYGIVLDLQNLGRDIFLLQVLLRSCGPPGPGHHHLPAQVLQPPHDLGQLPGRGRPHHLANMLVRQDLQTLRVVFAAGLQLWKAHPPREGPEGFLHSAARLGSVMGPLIRMTRQVLALLPPLSYGASPSQPASSSFSSWRPGAFHSLTPSRTWRDRGQQQPGVAGRRWPNRGPHQCRCFRRPQWQLPDPNATATNWSETDTEPCMDGWVHSRSASTSTIVTKWDLVCDAQALKSMAQSIYLAGNLVGAERTSAQARVSVVTLNSLGCSFGHVLLTAVAYGARSWTLSPVPTSPVYPWLEWGLRELQKVATVNGKRAVGDTLTVEVHPCRQDDRRGPVPDGHPSRSHPGASGPLLGVYGASLPLLVYRVVPVLSGLEAQNLPLPDTIPDLQSKRADAAPAIPSTLPGAPEQGGPGHPPPSPDQGEAEAQRGIGLAWSRTAPLWRLETQG</sequence>
<reference evidence="1" key="1">
    <citation type="submission" date="2023-05" db="EMBL/GenBank/DDBJ databases">
        <authorList>
            <consortium name="ELIXIR-Norway"/>
        </authorList>
    </citation>
    <scope>NUCLEOTIDE SEQUENCE</scope>
</reference>
<protein>
    <submittedName>
        <fullName evidence="1">Uncharacterized protein</fullName>
    </submittedName>
</protein>
<evidence type="ECO:0000313" key="1">
    <source>
        <dbReference type="EMBL" id="CAI9705131.1"/>
    </source>
</evidence>